<evidence type="ECO:0000256" key="4">
    <source>
        <dbReference type="ARBA" id="ARBA00022989"/>
    </source>
</evidence>
<proteinExistence type="predicted"/>
<evidence type="ECO:0000256" key="5">
    <source>
        <dbReference type="ARBA" id="ARBA00023136"/>
    </source>
</evidence>
<comment type="caution">
    <text evidence="8">The sequence shown here is derived from an EMBL/GenBank/DDBJ whole genome shotgun (WGS) entry which is preliminary data.</text>
</comment>
<evidence type="ECO:0000256" key="3">
    <source>
        <dbReference type="ARBA" id="ARBA00022692"/>
    </source>
</evidence>
<dbReference type="NCBIfam" id="TIGR00361">
    <property type="entry name" value="ComEC_Rec2"/>
    <property type="match status" value="1"/>
</dbReference>
<dbReference type="GO" id="GO:0030420">
    <property type="term" value="P:establishment of competence for transformation"/>
    <property type="evidence" value="ECO:0007669"/>
    <property type="project" value="InterPro"/>
</dbReference>
<dbReference type="InterPro" id="IPR052159">
    <property type="entry name" value="Competence_DNA_uptake"/>
</dbReference>
<protein>
    <submittedName>
        <fullName evidence="8">DNA internalization-related competence protein ComEC/Rec2</fullName>
    </submittedName>
</protein>
<feature type="transmembrane region" description="Helical" evidence="6">
    <location>
        <begin position="273"/>
        <end position="292"/>
    </location>
</feature>
<dbReference type="InterPro" id="IPR001279">
    <property type="entry name" value="Metallo-B-lactamas"/>
</dbReference>
<dbReference type="SUPFAM" id="SSF56281">
    <property type="entry name" value="Metallo-hydrolase/oxidoreductase"/>
    <property type="match status" value="1"/>
</dbReference>
<dbReference type="InterPro" id="IPR025405">
    <property type="entry name" value="DUF4131"/>
</dbReference>
<evidence type="ECO:0000313" key="8">
    <source>
        <dbReference type="EMBL" id="OQS37300.1"/>
    </source>
</evidence>
<feature type="transmembrane region" description="Helical" evidence="6">
    <location>
        <begin position="322"/>
        <end position="354"/>
    </location>
</feature>
<feature type="transmembrane region" description="Helical" evidence="6">
    <location>
        <begin position="299"/>
        <end position="316"/>
    </location>
</feature>
<accession>A0A1W0CR90</accession>
<name>A0A1W0CR90_9NEIS</name>
<dbReference type="PANTHER" id="PTHR30619:SF1">
    <property type="entry name" value="RECOMBINATION PROTEIN 2"/>
    <property type="match status" value="1"/>
</dbReference>
<dbReference type="Gene3D" id="3.60.15.10">
    <property type="entry name" value="Ribonuclease Z/Hydroxyacylglutathione hydrolase-like"/>
    <property type="match status" value="1"/>
</dbReference>
<dbReference type="SMART" id="SM00849">
    <property type="entry name" value="Lactamase_B"/>
    <property type="match status" value="1"/>
</dbReference>
<comment type="subcellular location">
    <subcellularLocation>
        <location evidence="1">Cell membrane</location>
        <topology evidence="1">Multi-pass membrane protein</topology>
    </subcellularLocation>
</comment>
<dbReference type="AlphaFoldDB" id="A0A1W0CR90"/>
<dbReference type="CDD" id="cd07731">
    <property type="entry name" value="ComA-like_MBL-fold"/>
    <property type="match status" value="1"/>
</dbReference>
<feature type="transmembrane region" description="Helical" evidence="6">
    <location>
        <begin position="229"/>
        <end position="261"/>
    </location>
</feature>
<feature type="domain" description="Metallo-beta-lactamase" evidence="7">
    <location>
        <begin position="510"/>
        <end position="694"/>
    </location>
</feature>
<keyword evidence="3 6" id="KW-0812">Transmembrane</keyword>
<dbReference type="Pfam" id="PF00753">
    <property type="entry name" value="Lactamase_B"/>
    <property type="match status" value="1"/>
</dbReference>
<keyword evidence="5 6" id="KW-0472">Membrane</keyword>
<dbReference type="RefSeq" id="WP_081555957.1">
    <property type="nucleotide sequence ID" value="NZ_MUKV01000019.1"/>
</dbReference>
<dbReference type="Pfam" id="PF03772">
    <property type="entry name" value="Competence"/>
    <property type="match status" value="1"/>
</dbReference>
<keyword evidence="2" id="KW-1003">Cell membrane</keyword>
<dbReference type="EMBL" id="MUKV01000019">
    <property type="protein sequence ID" value="OQS37300.1"/>
    <property type="molecule type" value="Genomic_DNA"/>
</dbReference>
<feature type="transmembrane region" description="Helical" evidence="6">
    <location>
        <begin position="400"/>
        <end position="419"/>
    </location>
</feature>
<gene>
    <name evidence="8" type="ORF">B0T45_14415</name>
</gene>
<keyword evidence="4 6" id="KW-1133">Transmembrane helix</keyword>
<evidence type="ECO:0000259" key="7">
    <source>
        <dbReference type="SMART" id="SM00849"/>
    </source>
</evidence>
<reference evidence="8 9" key="1">
    <citation type="submission" date="2017-02" db="EMBL/GenBank/DDBJ databases">
        <title>Chromobacterium haemolyticum H5244.</title>
        <authorList>
            <person name="Gulvik C.A."/>
        </authorList>
    </citation>
    <scope>NUCLEOTIDE SEQUENCE [LARGE SCALE GENOMIC DNA]</scope>
    <source>
        <strain evidence="8 9">H5244</strain>
    </source>
</reference>
<evidence type="ECO:0000256" key="2">
    <source>
        <dbReference type="ARBA" id="ARBA00022475"/>
    </source>
</evidence>
<sequence>MLVLIALLCGIAICAALPALPAATGCLGLAVGAAALAACLPLRARPWAALIPAFLLGLGYAAWRADYRMAQQLPADWQQRSIVFVGEVRGLPQAGEYGTRLIMEVERTLTPGVKLPQTVRLTDFLQRDWPTGSRWRAEARFKRSRGTANPFGFDVEQWQWSEGVLASGSLRPGERRLEDSRAPLAWVDRARAALVARIERVLGESREAALIAALTVGAQQRVAREDWGLFAATGLTHLVSISGLHITMLAGLAATALAWLSRRLPVLGFPPRLLIAGGAFLTAAAYALLAGFSVPTQRTLFMLGVGLASLCLRRGLSPFRIWWLALAVVLLMDPFCVLAPGVWLSFGLVAALMASSVARRRAPGKWRAALAGQWAVGVCTLAPLAWWFGGIPLVSPLANALGIPYVSVLLTPLALAAALLPLEWPLHLAAWLVRGFYWGVEWLAQAPAMSLAGTPLPLFLLALLGSVWLIAPRGVPGRGLAALMLLPMLAYQPPPPAQGEFRATMMDVGQGLAVLVQTRNRSLLFDTGLGGAERILLPQLRGLGVKALDSLVLSHHHSDHDGAAAELATALPVGRVLAGQPESLPELGLSGEGCRPGQSWAWDGVRFDVLGPPDTAPANDENAQSCILRVAGMKHALLLSGDAPEAVERMLAAQPGLRLRSTVLAAGHHGSRTSTGAAWLAAAQPEVVLISAGYLNRYRHPHPSVLRRVEEAGIAVLRTDLDGALTLEFGDGVEWSCLRDSQRRYWRERGDCGEPP</sequence>
<feature type="transmembrane region" description="Helical" evidence="6">
    <location>
        <begin position="450"/>
        <end position="471"/>
    </location>
</feature>
<dbReference type="NCBIfam" id="TIGR00360">
    <property type="entry name" value="ComEC_N-term"/>
    <property type="match status" value="1"/>
</dbReference>
<dbReference type="GO" id="GO:0005886">
    <property type="term" value="C:plasma membrane"/>
    <property type="evidence" value="ECO:0007669"/>
    <property type="project" value="UniProtKB-SubCell"/>
</dbReference>
<evidence type="ECO:0000313" key="9">
    <source>
        <dbReference type="Proteomes" id="UP000192721"/>
    </source>
</evidence>
<evidence type="ECO:0000256" key="6">
    <source>
        <dbReference type="SAM" id="Phobius"/>
    </source>
</evidence>
<feature type="transmembrane region" description="Helical" evidence="6">
    <location>
        <begin position="45"/>
        <end position="63"/>
    </location>
</feature>
<dbReference type="InterPro" id="IPR035681">
    <property type="entry name" value="ComA-like_MBL"/>
</dbReference>
<dbReference type="InterPro" id="IPR004797">
    <property type="entry name" value="Competence_ComEC/Rec2"/>
</dbReference>
<dbReference type="InterPro" id="IPR004477">
    <property type="entry name" value="ComEC_N"/>
</dbReference>
<dbReference type="Proteomes" id="UP000192721">
    <property type="component" value="Unassembled WGS sequence"/>
</dbReference>
<dbReference type="InterPro" id="IPR036866">
    <property type="entry name" value="RibonucZ/Hydroxyglut_hydro"/>
</dbReference>
<dbReference type="PANTHER" id="PTHR30619">
    <property type="entry name" value="DNA INTERNALIZATION/COMPETENCE PROTEIN COMEC/REC2"/>
    <property type="match status" value="1"/>
</dbReference>
<dbReference type="Pfam" id="PF13567">
    <property type="entry name" value="DUF4131"/>
    <property type="match status" value="1"/>
</dbReference>
<organism evidence="8 9">
    <name type="scientific">Chromobacterium haemolyticum</name>
    <dbReference type="NCBI Taxonomy" id="394935"/>
    <lineage>
        <taxon>Bacteria</taxon>
        <taxon>Pseudomonadati</taxon>
        <taxon>Pseudomonadota</taxon>
        <taxon>Betaproteobacteria</taxon>
        <taxon>Neisseriales</taxon>
        <taxon>Chromobacteriaceae</taxon>
        <taxon>Chromobacterium</taxon>
    </lineage>
</organism>
<feature type="transmembrane region" description="Helical" evidence="6">
    <location>
        <begin position="366"/>
        <end position="388"/>
    </location>
</feature>
<evidence type="ECO:0000256" key="1">
    <source>
        <dbReference type="ARBA" id="ARBA00004651"/>
    </source>
</evidence>